<dbReference type="EMBL" id="CP031598">
    <property type="protein sequence ID" value="QEW26958.1"/>
    <property type="molecule type" value="Genomic_DNA"/>
</dbReference>
<dbReference type="PANTHER" id="PTHR42771:SF3">
    <property type="entry name" value="PETROBACTIN IMPORT ATP-BINDING PROTEIN YCLP"/>
    <property type="match status" value="1"/>
</dbReference>
<dbReference type="KEGG" id="rid:RIdsm_02766"/>
<dbReference type="InterPro" id="IPR051535">
    <property type="entry name" value="Siderophore_ABC-ATPase"/>
</dbReference>
<dbReference type="GO" id="GO:0016887">
    <property type="term" value="F:ATP hydrolysis activity"/>
    <property type="evidence" value="ECO:0007669"/>
    <property type="project" value="InterPro"/>
</dbReference>
<comment type="similarity">
    <text evidence="2">Belongs to the ABC transporter superfamily.</text>
</comment>
<dbReference type="RefSeq" id="WP_057815337.1">
    <property type="nucleotide sequence ID" value="NZ_CP031598.1"/>
</dbReference>
<evidence type="ECO:0000313" key="15">
    <source>
        <dbReference type="Proteomes" id="UP000325785"/>
    </source>
</evidence>
<evidence type="ECO:0000259" key="11">
    <source>
        <dbReference type="PROSITE" id="PS50893"/>
    </source>
</evidence>
<feature type="domain" description="ABC transporter" evidence="11">
    <location>
        <begin position="2"/>
        <end position="238"/>
    </location>
</feature>
<organism evidence="12 14">
    <name type="scientific">Roseovarius indicus</name>
    <dbReference type="NCBI Taxonomy" id="540747"/>
    <lineage>
        <taxon>Bacteria</taxon>
        <taxon>Pseudomonadati</taxon>
        <taxon>Pseudomonadota</taxon>
        <taxon>Alphaproteobacteria</taxon>
        <taxon>Rhodobacterales</taxon>
        <taxon>Roseobacteraceae</taxon>
        <taxon>Roseovarius</taxon>
    </lineage>
</organism>
<dbReference type="Proteomes" id="UP000051401">
    <property type="component" value="Unassembled WGS sequence"/>
</dbReference>
<dbReference type="InterPro" id="IPR027417">
    <property type="entry name" value="P-loop_NTPase"/>
</dbReference>
<dbReference type="GO" id="GO:0006826">
    <property type="term" value="P:iron ion transport"/>
    <property type="evidence" value="ECO:0007669"/>
    <property type="project" value="UniProtKB-KW"/>
</dbReference>
<dbReference type="SUPFAM" id="SSF52540">
    <property type="entry name" value="P-loop containing nucleoside triphosphate hydrolases"/>
    <property type="match status" value="1"/>
</dbReference>
<proteinExistence type="inferred from homology"/>
<evidence type="ECO:0000256" key="6">
    <source>
        <dbReference type="ARBA" id="ARBA00022741"/>
    </source>
</evidence>
<evidence type="ECO:0000256" key="4">
    <source>
        <dbReference type="ARBA" id="ARBA00022475"/>
    </source>
</evidence>
<dbReference type="InterPro" id="IPR017871">
    <property type="entry name" value="ABC_transporter-like_CS"/>
</dbReference>
<keyword evidence="6" id="KW-0547">Nucleotide-binding</keyword>
<dbReference type="Pfam" id="PF00005">
    <property type="entry name" value="ABC_tran"/>
    <property type="match status" value="1"/>
</dbReference>
<dbReference type="AlphaFoldDB" id="A0A0T5PAN4"/>
<name>A0A0T5PAN4_9RHOB</name>
<dbReference type="EMBL" id="LAXI01000004">
    <property type="protein sequence ID" value="KRS18211.1"/>
    <property type="molecule type" value="Genomic_DNA"/>
</dbReference>
<keyword evidence="5" id="KW-0410">Iron transport</keyword>
<evidence type="ECO:0000256" key="1">
    <source>
        <dbReference type="ARBA" id="ARBA00004202"/>
    </source>
</evidence>
<keyword evidence="10" id="KW-0472">Membrane</keyword>
<evidence type="ECO:0000256" key="10">
    <source>
        <dbReference type="ARBA" id="ARBA00023136"/>
    </source>
</evidence>
<evidence type="ECO:0000256" key="3">
    <source>
        <dbReference type="ARBA" id="ARBA00022448"/>
    </source>
</evidence>
<keyword evidence="7 12" id="KW-0067">ATP-binding</keyword>
<evidence type="ECO:0000313" key="12">
    <source>
        <dbReference type="EMBL" id="KRS18211.1"/>
    </source>
</evidence>
<reference evidence="12 14" key="1">
    <citation type="submission" date="2015-04" db="EMBL/GenBank/DDBJ databases">
        <title>The draft genome sequence of Roseovarius indicus B108T.</title>
        <authorList>
            <person name="Li G."/>
            <person name="Lai Q."/>
            <person name="Shao Z."/>
            <person name="Yan P."/>
        </authorList>
    </citation>
    <scope>NUCLEOTIDE SEQUENCE [LARGE SCALE GENOMIC DNA]</scope>
    <source>
        <strain evidence="12 14">B108</strain>
    </source>
</reference>
<dbReference type="PATRIC" id="fig|540747.5.peg.4523"/>
<accession>A0A0T5PAN4</accession>
<dbReference type="SMART" id="SM00382">
    <property type="entry name" value="AAA"/>
    <property type="match status" value="1"/>
</dbReference>
<dbReference type="FunFam" id="3.40.50.300:FF:000134">
    <property type="entry name" value="Iron-enterobactin ABC transporter ATP-binding protein"/>
    <property type="match status" value="1"/>
</dbReference>
<reference evidence="13 15" key="2">
    <citation type="submission" date="2018-08" db="EMBL/GenBank/DDBJ databases">
        <title>Genetic Globetrotter - A new plasmid hitch-hiking vast phylogenetic and geographic distances.</title>
        <authorList>
            <person name="Vollmers J."/>
            <person name="Petersen J."/>
        </authorList>
    </citation>
    <scope>NUCLEOTIDE SEQUENCE [LARGE SCALE GENOMIC DNA]</scope>
    <source>
        <strain evidence="13 15">DSM 26383</strain>
    </source>
</reference>
<evidence type="ECO:0000256" key="2">
    <source>
        <dbReference type="ARBA" id="ARBA00005417"/>
    </source>
</evidence>
<sequence length="253" mass="27093">MISFSNLSFEAGGACILSDVSSEIPAGGITALIGPNGAGKSTLLHCLAGLNTPAAGEVHVEGAPVLSLPDRDRARAVALLQQSQTIVNRLSVRELVAFGRWPHHQGRPGAEDARLTEAALETFDLLPLADRALETLSGGQRQRAQVAMVWAQSTPWLLLDEPLNALDPKYARDLMHRLHELTRPGPGARSVVVVLHDINAAATWADRVIAMKDGRIHASGPSADILTPGVLEEIYETRFDVLEHAGRPVVVAR</sequence>
<protein>
    <submittedName>
        <fullName evidence="12">ABC transporter ATP-binding protein</fullName>
    </submittedName>
    <submittedName>
        <fullName evidence="13">Iron(3+)-hydroxamate import ATP-binding protein FhuC</fullName>
    </submittedName>
</protein>
<dbReference type="STRING" id="540747.SAMN04488031_101579"/>
<dbReference type="OrthoDB" id="9805601at2"/>
<evidence type="ECO:0000313" key="13">
    <source>
        <dbReference type="EMBL" id="QEW26958.1"/>
    </source>
</evidence>
<keyword evidence="4" id="KW-1003">Cell membrane</keyword>
<dbReference type="PROSITE" id="PS50893">
    <property type="entry name" value="ABC_TRANSPORTER_2"/>
    <property type="match status" value="1"/>
</dbReference>
<evidence type="ECO:0000313" key="14">
    <source>
        <dbReference type="Proteomes" id="UP000051401"/>
    </source>
</evidence>
<evidence type="ECO:0000256" key="5">
    <source>
        <dbReference type="ARBA" id="ARBA00022496"/>
    </source>
</evidence>
<keyword evidence="9" id="KW-0406">Ion transport</keyword>
<dbReference type="InterPro" id="IPR003439">
    <property type="entry name" value="ABC_transporter-like_ATP-bd"/>
</dbReference>
<dbReference type="Gene3D" id="3.40.50.300">
    <property type="entry name" value="P-loop containing nucleotide triphosphate hydrolases"/>
    <property type="match status" value="1"/>
</dbReference>
<dbReference type="InterPro" id="IPR003593">
    <property type="entry name" value="AAA+_ATPase"/>
</dbReference>
<evidence type="ECO:0000256" key="9">
    <source>
        <dbReference type="ARBA" id="ARBA00023065"/>
    </source>
</evidence>
<dbReference type="PROSITE" id="PS00211">
    <property type="entry name" value="ABC_TRANSPORTER_1"/>
    <property type="match status" value="1"/>
</dbReference>
<evidence type="ECO:0000256" key="7">
    <source>
        <dbReference type="ARBA" id="ARBA00022840"/>
    </source>
</evidence>
<dbReference type="PANTHER" id="PTHR42771">
    <property type="entry name" value="IRON(3+)-HYDROXAMATE IMPORT ATP-BINDING PROTEIN FHUC"/>
    <property type="match status" value="1"/>
</dbReference>
<gene>
    <name evidence="13" type="primary">fhuC</name>
    <name evidence="13" type="ORF">RIdsm_02766</name>
    <name evidence="12" type="ORF">XM52_08660</name>
</gene>
<comment type="subcellular location">
    <subcellularLocation>
        <location evidence="1">Cell membrane</location>
        <topology evidence="1">Peripheral membrane protein</topology>
    </subcellularLocation>
</comment>
<keyword evidence="3" id="KW-0813">Transport</keyword>
<keyword evidence="14" id="KW-1185">Reference proteome</keyword>
<dbReference type="GO" id="GO:0005886">
    <property type="term" value="C:plasma membrane"/>
    <property type="evidence" value="ECO:0007669"/>
    <property type="project" value="UniProtKB-SubCell"/>
</dbReference>
<evidence type="ECO:0000256" key="8">
    <source>
        <dbReference type="ARBA" id="ARBA00023004"/>
    </source>
</evidence>
<dbReference type="GO" id="GO:0005524">
    <property type="term" value="F:ATP binding"/>
    <property type="evidence" value="ECO:0007669"/>
    <property type="project" value="UniProtKB-KW"/>
</dbReference>
<dbReference type="CDD" id="cd03214">
    <property type="entry name" value="ABC_Iron-Siderophores_B12_Hemin"/>
    <property type="match status" value="1"/>
</dbReference>
<dbReference type="Proteomes" id="UP000325785">
    <property type="component" value="Chromosome"/>
</dbReference>
<keyword evidence="8" id="KW-0408">Iron</keyword>